<evidence type="ECO:0000256" key="1">
    <source>
        <dbReference type="SAM" id="MobiDB-lite"/>
    </source>
</evidence>
<dbReference type="Proteomes" id="UP001519331">
    <property type="component" value="Unassembled WGS sequence"/>
</dbReference>
<sequence>MSSFSDEPGRPEVPDAAPSSAETRAGRRAAREAAENPRWWGPVSQAAVVGALSLLPARRYPGWLKQGMTWGSTGLVAAVALTPGAMSGLLKALGSKCGDTDPEESASSDSSAEARESEARESEARESGAREEAGRPQVSWVTRSSAALVAGGFTYGTWRFAWWADDAAERALRRMRVPAPRLVMAAGAAALAYREAHRDQQAQGQAAQAEQSQRQTQG</sequence>
<evidence type="ECO:0000313" key="3">
    <source>
        <dbReference type="Proteomes" id="UP001519331"/>
    </source>
</evidence>
<organism evidence="2 3">
    <name type="scientific">Nesterenkonia lacusekhoensis</name>
    <dbReference type="NCBI Taxonomy" id="150832"/>
    <lineage>
        <taxon>Bacteria</taxon>
        <taxon>Bacillati</taxon>
        <taxon>Actinomycetota</taxon>
        <taxon>Actinomycetes</taxon>
        <taxon>Micrococcales</taxon>
        <taxon>Micrococcaceae</taxon>
        <taxon>Nesterenkonia</taxon>
    </lineage>
</organism>
<accession>A0ABS4T4A7</accession>
<feature type="compositionally biased region" description="Basic and acidic residues" evidence="1">
    <location>
        <begin position="112"/>
        <end position="134"/>
    </location>
</feature>
<dbReference type="EMBL" id="JAGINX010000001">
    <property type="protein sequence ID" value="MBP2319281.1"/>
    <property type="molecule type" value="Genomic_DNA"/>
</dbReference>
<reference evidence="2 3" key="1">
    <citation type="submission" date="2021-03" db="EMBL/GenBank/DDBJ databases">
        <title>Sequencing the genomes of 1000 actinobacteria strains.</title>
        <authorList>
            <person name="Klenk H.-P."/>
        </authorList>
    </citation>
    <scope>NUCLEOTIDE SEQUENCE [LARGE SCALE GENOMIC DNA]</scope>
    <source>
        <strain evidence="2 3">DSM 12544</strain>
    </source>
</reference>
<gene>
    <name evidence="2" type="ORF">JOF45_002300</name>
</gene>
<protein>
    <submittedName>
        <fullName evidence="2">Uncharacterized protein</fullName>
    </submittedName>
</protein>
<feature type="region of interest" description="Disordered" evidence="1">
    <location>
        <begin position="96"/>
        <end position="137"/>
    </location>
</feature>
<feature type="region of interest" description="Disordered" evidence="1">
    <location>
        <begin position="1"/>
        <end position="42"/>
    </location>
</feature>
<keyword evidence="3" id="KW-1185">Reference proteome</keyword>
<feature type="region of interest" description="Disordered" evidence="1">
    <location>
        <begin position="193"/>
        <end position="218"/>
    </location>
</feature>
<dbReference type="RefSeq" id="WP_210050194.1">
    <property type="nucleotide sequence ID" value="NZ_JAGINX010000001.1"/>
</dbReference>
<feature type="compositionally biased region" description="Low complexity" evidence="1">
    <location>
        <begin position="201"/>
        <end position="218"/>
    </location>
</feature>
<evidence type="ECO:0000313" key="2">
    <source>
        <dbReference type="EMBL" id="MBP2319281.1"/>
    </source>
</evidence>
<comment type="caution">
    <text evidence="2">The sequence shown here is derived from an EMBL/GenBank/DDBJ whole genome shotgun (WGS) entry which is preliminary data.</text>
</comment>
<proteinExistence type="predicted"/>
<name>A0ABS4T4A7_9MICC</name>